<dbReference type="InterPro" id="IPR027417">
    <property type="entry name" value="P-loop_NTPase"/>
</dbReference>
<dbReference type="SMART" id="SM00862">
    <property type="entry name" value="Trans_reg_C"/>
    <property type="match status" value="1"/>
</dbReference>
<dbReference type="PANTHER" id="PTHR35807:SF1">
    <property type="entry name" value="TRANSCRIPTIONAL REGULATOR REDD"/>
    <property type="match status" value="1"/>
</dbReference>
<dbReference type="Gene3D" id="1.25.40.10">
    <property type="entry name" value="Tetratricopeptide repeat domain"/>
    <property type="match status" value="3"/>
</dbReference>
<evidence type="ECO:0000313" key="7">
    <source>
        <dbReference type="EMBL" id="PRY34021.1"/>
    </source>
</evidence>
<dbReference type="CDD" id="cd15831">
    <property type="entry name" value="BTAD"/>
    <property type="match status" value="1"/>
</dbReference>
<dbReference type="GO" id="GO:0006355">
    <property type="term" value="P:regulation of DNA-templated transcription"/>
    <property type="evidence" value="ECO:0007669"/>
    <property type="project" value="InterPro"/>
</dbReference>
<keyword evidence="2" id="KW-0805">Transcription regulation</keyword>
<dbReference type="SUPFAM" id="SSF46894">
    <property type="entry name" value="C-terminal effector domain of the bipartite response regulators"/>
    <property type="match status" value="1"/>
</dbReference>
<accession>A0A2T0SKS9</accession>
<dbReference type="Pfam" id="PF13424">
    <property type="entry name" value="TPR_12"/>
    <property type="match status" value="2"/>
</dbReference>
<dbReference type="Pfam" id="PF00931">
    <property type="entry name" value="NB-ARC"/>
    <property type="match status" value="1"/>
</dbReference>
<dbReference type="GO" id="GO:0003677">
    <property type="term" value="F:DNA binding"/>
    <property type="evidence" value="ECO:0007669"/>
    <property type="project" value="UniProtKB-UniRule"/>
</dbReference>
<comment type="similarity">
    <text evidence="1">Belongs to the AfsR/DnrI/RedD regulatory family.</text>
</comment>
<dbReference type="SMART" id="SM01043">
    <property type="entry name" value="BTAD"/>
    <property type="match status" value="1"/>
</dbReference>
<dbReference type="Proteomes" id="UP000239494">
    <property type="component" value="Unassembled WGS sequence"/>
</dbReference>
<dbReference type="InterPro" id="IPR005158">
    <property type="entry name" value="BTAD"/>
</dbReference>
<dbReference type="InterPro" id="IPR011990">
    <property type="entry name" value="TPR-like_helical_dom_sf"/>
</dbReference>
<dbReference type="SUPFAM" id="SSF48452">
    <property type="entry name" value="TPR-like"/>
    <property type="match status" value="3"/>
</dbReference>
<dbReference type="RefSeq" id="WP_170156241.1">
    <property type="nucleotide sequence ID" value="NZ_PVTF01000018.1"/>
</dbReference>
<gene>
    <name evidence="7" type="ORF">CLV43_11847</name>
</gene>
<dbReference type="InterPro" id="IPR001867">
    <property type="entry name" value="OmpR/PhoB-type_DNA-bd"/>
</dbReference>
<evidence type="ECO:0000313" key="8">
    <source>
        <dbReference type="Proteomes" id="UP000239494"/>
    </source>
</evidence>
<dbReference type="PRINTS" id="PR00364">
    <property type="entry name" value="DISEASERSIST"/>
</dbReference>
<evidence type="ECO:0000256" key="4">
    <source>
        <dbReference type="ARBA" id="ARBA00023163"/>
    </source>
</evidence>
<dbReference type="GO" id="GO:0043531">
    <property type="term" value="F:ADP binding"/>
    <property type="evidence" value="ECO:0007669"/>
    <property type="project" value="InterPro"/>
</dbReference>
<protein>
    <submittedName>
        <fullName evidence="7">DNA-binding SARP family transcriptional activator</fullName>
    </submittedName>
</protein>
<dbReference type="PANTHER" id="PTHR35807">
    <property type="entry name" value="TRANSCRIPTIONAL REGULATOR REDD-RELATED"/>
    <property type="match status" value="1"/>
</dbReference>
<dbReference type="InterPro" id="IPR019734">
    <property type="entry name" value="TPR_rpt"/>
</dbReference>
<dbReference type="AlphaFoldDB" id="A0A2T0SKS9"/>
<reference evidence="7 8" key="1">
    <citation type="submission" date="2018-03" db="EMBL/GenBank/DDBJ databases">
        <title>Genomic Encyclopedia of Archaeal and Bacterial Type Strains, Phase II (KMG-II): from individual species to whole genera.</title>
        <authorList>
            <person name="Goeker M."/>
        </authorList>
    </citation>
    <scope>NUCLEOTIDE SEQUENCE [LARGE SCALE GENOMIC DNA]</scope>
    <source>
        <strain evidence="7 8">DSM 44720</strain>
    </source>
</reference>
<evidence type="ECO:0000259" key="6">
    <source>
        <dbReference type="PROSITE" id="PS51755"/>
    </source>
</evidence>
<comment type="caution">
    <text evidence="7">The sequence shown here is derived from an EMBL/GenBank/DDBJ whole genome shotgun (WGS) entry which is preliminary data.</text>
</comment>
<dbReference type="SMART" id="SM00028">
    <property type="entry name" value="TPR"/>
    <property type="match status" value="7"/>
</dbReference>
<keyword evidence="8" id="KW-1185">Reference proteome</keyword>
<evidence type="ECO:0000256" key="3">
    <source>
        <dbReference type="ARBA" id="ARBA00023125"/>
    </source>
</evidence>
<evidence type="ECO:0000256" key="1">
    <source>
        <dbReference type="ARBA" id="ARBA00005820"/>
    </source>
</evidence>
<proteinExistence type="inferred from homology"/>
<feature type="domain" description="OmpR/PhoB-type" evidence="6">
    <location>
        <begin position="1"/>
        <end position="94"/>
    </location>
</feature>
<keyword evidence="3 5" id="KW-0238">DNA-binding</keyword>
<dbReference type="InterPro" id="IPR051677">
    <property type="entry name" value="AfsR-DnrI-RedD_regulator"/>
</dbReference>
<dbReference type="Pfam" id="PF03704">
    <property type="entry name" value="BTAD"/>
    <property type="match status" value="1"/>
</dbReference>
<dbReference type="Pfam" id="PF00486">
    <property type="entry name" value="Trans_reg_C"/>
    <property type="match status" value="1"/>
</dbReference>
<dbReference type="InterPro" id="IPR002182">
    <property type="entry name" value="NB-ARC"/>
</dbReference>
<evidence type="ECO:0000256" key="5">
    <source>
        <dbReference type="PROSITE-ProRule" id="PRU01091"/>
    </source>
</evidence>
<sequence length="1020" mass="110151">MGSAGEFRLLGPMEVLRDDRVVPVRAGKHRALLACLLLRANKVVPVADLVEALWGDSPPARTRGTLQTYVMRLRQVLGDPTRIVTTPVGYRLSVPLDRIDVHLFTAGATRARELAEAGDLTGARDAYAETIALWRGPALADVPSESLHRDEAPRLTEVLMLLHEQHVDVELALGNHEQLVSVLRGLTADHPLRERFWAQLMLALYRSSRQAEALEVFRRVGRVLDEQLGIDPGEDLRAVHQAILTGDPQLAAPKAQPVDEQQPGRLPHDLADFIGRQALVARLSGLFAEDEPGTAVPIVTLSGLPGVGKTSLAVHVAHRLRDRFPDGTLYVDLRGYGLGPPTATVDVLARFLRALGVPSEQIPLDVEESSTLFRSLLTGRRMLLVLDNASAPDQVRPLLPGAASCPVLVTSRDDLRGLIAMNGARRMSVDVLEPAESWELLTAMLGGDEDRAAVEELARRCAHLPLALRVAAANVASRPGGTVAGYLAELPTDEPLAAVDLAYSALTEDQQRLFRLLSLVPGTDFTAEAAANVADIEVPRASTLLTQLTEAHLLLRPRAGRYQFHDQLMLFAARRRAAQDGEREQGDARARLLEFYVRSVDQCAMLLYPDLGRLPSEPAPWVRLPRVTSAAQATRWLDGERANLSAAIRSAADEGPVSMAWRLADAMRGYLWIGKHVTEWLATAKYGLHAAQEEGDQAAEAAMVGNLALLHWKLGELGTSEELYGQAMALHRAMGNKIGQAGTLNNLGLVLMESGDLAAARDALHRSLDLMSGPDGVTTARSTILCTLGMLAIDTGHLDEAHHHLSESLKISSAHRLRGSEATCRNFFGVVLRLRGEYEEALEHLSIALEISQEAGFREVTARVLESTAVTKVDQGDPHAALALAGRALEELRESGDQQTTTNVLVVMAESNRRLGRLRTADEQFQQALTKANRIGYQPTAARALTGLATTRRLMGVPAEALDLCMRAVAIAVDIGLPVTEAAARTELAAVHLALGDGGAAAEQSGLAAAIYRETGAKPA</sequence>
<name>A0A2T0SKS9_9PSEU</name>
<dbReference type="SUPFAM" id="SSF52540">
    <property type="entry name" value="P-loop containing nucleoside triphosphate hydrolases"/>
    <property type="match status" value="1"/>
</dbReference>
<organism evidence="7 8">
    <name type="scientific">Umezawaea tangerina</name>
    <dbReference type="NCBI Taxonomy" id="84725"/>
    <lineage>
        <taxon>Bacteria</taxon>
        <taxon>Bacillati</taxon>
        <taxon>Actinomycetota</taxon>
        <taxon>Actinomycetes</taxon>
        <taxon>Pseudonocardiales</taxon>
        <taxon>Pseudonocardiaceae</taxon>
        <taxon>Umezawaea</taxon>
    </lineage>
</organism>
<dbReference type="Gene3D" id="3.40.50.300">
    <property type="entry name" value="P-loop containing nucleotide triphosphate hydrolases"/>
    <property type="match status" value="1"/>
</dbReference>
<dbReference type="PROSITE" id="PS51755">
    <property type="entry name" value="OMPR_PHOB"/>
    <property type="match status" value="1"/>
</dbReference>
<keyword evidence="4" id="KW-0804">Transcription</keyword>
<dbReference type="Gene3D" id="1.10.10.10">
    <property type="entry name" value="Winged helix-like DNA-binding domain superfamily/Winged helix DNA-binding domain"/>
    <property type="match status" value="1"/>
</dbReference>
<dbReference type="EMBL" id="PVTF01000018">
    <property type="protein sequence ID" value="PRY34021.1"/>
    <property type="molecule type" value="Genomic_DNA"/>
</dbReference>
<evidence type="ECO:0000256" key="2">
    <source>
        <dbReference type="ARBA" id="ARBA00023015"/>
    </source>
</evidence>
<dbReference type="InterPro" id="IPR016032">
    <property type="entry name" value="Sig_transdc_resp-reg_C-effctor"/>
</dbReference>
<dbReference type="GO" id="GO:0000160">
    <property type="term" value="P:phosphorelay signal transduction system"/>
    <property type="evidence" value="ECO:0007669"/>
    <property type="project" value="InterPro"/>
</dbReference>
<dbReference type="InterPro" id="IPR036388">
    <property type="entry name" value="WH-like_DNA-bd_sf"/>
</dbReference>
<feature type="DNA-binding region" description="OmpR/PhoB-type" evidence="5">
    <location>
        <begin position="1"/>
        <end position="94"/>
    </location>
</feature>